<protein>
    <submittedName>
        <fullName evidence="2">Uncharacterized protein</fullName>
    </submittedName>
</protein>
<name>A0ABY4ZFH4_9ACTN</name>
<evidence type="ECO:0000313" key="3">
    <source>
        <dbReference type="Proteomes" id="UP001056374"/>
    </source>
</evidence>
<sequence>MRYRLEGRGEEALAEAAVRHEVLDDREDLETVGLLPLLLGRRHRREEGHRPPPDTAPQARPEIGVRRLLDAPDDSEGGGRLRHEP</sequence>
<gene>
    <name evidence="2" type="ORF">NFX46_26910</name>
</gene>
<feature type="region of interest" description="Disordered" evidence="1">
    <location>
        <begin position="41"/>
        <end position="85"/>
    </location>
</feature>
<dbReference type="RefSeq" id="WP_252552868.1">
    <property type="nucleotide sequence ID" value="NZ_CP099468.1"/>
</dbReference>
<evidence type="ECO:0000256" key="1">
    <source>
        <dbReference type="SAM" id="MobiDB-lite"/>
    </source>
</evidence>
<accession>A0ABY4ZFH4</accession>
<evidence type="ECO:0000313" key="2">
    <source>
        <dbReference type="EMBL" id="USQ87027.1"/>
    </source>
</evidence>
<dbReference type="Proteomes" id="UP001056374">
    <property type="component" value="Chromosome"/>
</dbReference>
<organism evidence="2 3">
    <name type="scientific">Streptomyces phaeoluteigriseus</name>
    <dbReference type="NCBI Taxonomy" id="114686"/>
    <lineage>
        <taxon>Bacteria</taxon>
        <taxon>Bacillati</taxon>
        <taxon>Actinomycetota</taxon>
        <taxon>Actinomycetes</taxon>
        <taxon>Kitasatosporales</taxon>
        <taxon>Streptomycetaceae</taxon>
        <taxon>Streptomyces</taxon>
        <taxon>Streptomyces aurantiacus group</taxon>
    </lineage>
</organism>
<keyword evidence="3" id="KW-1185">Reference proteome</keyword>
<proteinExistence type="predicted"/>
<dbReference type="EMBL" id="CP099468">
    <property type="protein sequence ID" value="USQ87027.1"/>
    <property type="molecule type" value="Genomic_DNA"/>
</dbReference>
<reference evidence="2" key="1">
    <citation type="submission" date="2022-06" db="EMBL/GenBank/DDBJ databases">
        <title>Complete genome sequence of soil microorganisms Streptomyces sp. Qhu-M197 isolated from Alpine meadows habitats on the Tibetan Plateau.</title>
        <authorList>
            <person name="Zhang B."/>
            <person name="Xiang X."/>
            <person name="Fan J."/>
        </authorList>
    </citation>
    <scope>NUCLEOTIDE SEQUENCE</scope>
    <source>
        <strain evidence="2">Qhu-M197</strain>
    </source>
</reference>